<evidence type="ECO:0000313" key="6">
    <source>
        <dbReference type="Proteomes" id="UP000248597"/>
    </source>
</evidence>
<dbReference type="Gene3D" id="2.40.50.100">
    <property type="match status" value="1"/>
</dbReference>
<evidence type="ECO:0000256" key="3">
    <source>
        <dbReference type="SAM" id="Coils"/>
    </source>
</evidence>
<protein>
    <submittedName>
        <fullName evidence="5">GAF domain protein</fullName>
    </submittedName>
</protein>
<comment type="caution">
    <text evidence="5">The sequence shown here is derived from an EMBL/GenBank/DDBJ whole genome shotgun (WGS) entry which is preliminary data.</text>
</comment>
<dbReference type="PANTHER" id="PTHR32347">
    <property type="entry name" value="EFFLUX SYSTEM COMPONENT YKNX-RELATED"/>
    <property type="match status" value="1"/>
</dbReference>
<dbReference type="Pfam" id="PF01590">
    <property type="entry name" value="GAF"/>
    <property type="match status" value="1"/>
</dbReference>
<dbReference type="EMBL" id="QFPJ01000005">
    <property type="protein sequence ID" value="PZQ23765.1"/>
    <property type="molecule type" value="Genomic_DNA"/>
</dbReference>
<evidence type="ECO:0000256" key="2">
    <source>
        <dbReference type="ARBA" id="ARBA00023054"/>
    </source>
</evidence>
<proteinExistence type="predicted"/>
<keyword evidence="2 3" id="KW-0175">Coiled coil</keyword>
<evidence type="ECO:0000259" key="4">
    <source>
        <dbReference type="Pfam" id="PF01590"/>
    </source>
</evidence>
<dbReference type="GO" id="GO:0030313">
    <property type="term" value="C:cell envelope"/>
    <property type="evidence" value="ECO:0007669"/>
    <property type="project" value="UniProtKB-SubCell"/>
</dbReference>
<dbReference type="Proteomes" id="UP000248597">
    <property type="component" value="Unassembled WGS sequence"/>
</dbReference>
<name>A0A2W5LAX3_SPHMC</name>
<feature type="domain" description="GAF" evidence="4">
    <location>
        <begin position="185"/>
        <end position="313"/>
    </location>
</feature>
<dbReference type="InterPro" id="IPR029016">
    <property type="entry name" value="GAF-like_dom_sf"/>
</dbReference>
<evidence type="ECO:0000313" key="5">
    <source>
        <dbReference type="EMBL" id="PZQ23765.1"/>
    </source>
</evidence>
<dbReference type="SUPFAM" id="SSF55781">
    <property type="entry name" value="GAF domain-like"/>
    <property type="match status" value="1"/>
</dbReference>
<dbReference type="Gene3D" id="3.30.450.40">
    <property type="match status" value="1"/>
</dbReference>
<dbReference type="AlphaFoldDB" id="A0A2W5LAX3"/>
<dbReference type="InterPro" id="IPR050465">
    <property type="entry name" value="UPF0194_transport"/>
</dbReference>
<dbReference type="InterPro" id="IPR003018">
    <property type="entry name" value="GAF"/>
</dbReference>
<evidence type="ECO:0000256" key="1">
    <source>
        <dbReference type="ARBA" id="ARBA00004196"/>
    </source>
</evidence>
<gene>
    <name evidence="5" type="ORF">DI569_03355</name>
</gene>
<dbReference type="PANTHER" id="PTHR32347:SF23">
    <property type="entry name" value="BLL5650 PROTEIN"/>
    <property type="match status" value="1"/>
</dbReference>
<accession>A0A2W5LAX3</accession>
<dbReference type="Gene3D" id="2.40.30.170">
    <property type="match status" value="1"/>
</dbReference>
<reference evidence="5 6" key="1">
    <citation type="submission" date="2017-08" db="EMBL/GenBank/DDBJ databases">
        <title>Infants hospitalized years apart are colonized by the same room-sourced microbial strains.</title>
        <authorList>
            <person name="Brooks B."/>
            <person name="Olm M.R."/>
            <person name="Firek B.A."/>
            <person name="Baker R."/>
            <person name="Thomas B.C."/>
            <person name="Morowitz M.J."/>
            <person name="Banfield J.F."/>
        </authorList>
    </citation>
    <scope>NUCLEOTIDE SEQUENCE [LARGE SCALE GENOMIC DNA]</scope>
    <source>
        <strain evidence="5">S2_005_003_R2_47</strain>
    </source>
</reference>
<organism evidence="5 6">
    <name type="scientific">Sphingopyxis macrogoltabida</name>
    <name type="common">Sphingomonas macrogoltabidus</name>
    <dbReference type="NCBI Taxonomy" id="33050"/>
    <lineage>
        <taxon>Bacteria</taxon>
        <taxon>Pseudomonadati</taxon>
        <taxon>Pseudomonadota</taxon>
        <taxon>Alphaproteobacteria</taxon>
        <taxon>Sphingomonadales</taxon>
        <taxon>Sphingomonadaceae</taxon>
        <taxon>Sphingopyxis</taxon>
    </lineage>
</organism>
<feature type="coiled-coil region" evidence="3">
    <location>
        <begin position="423"/>
        <end position="450"/>
    </location>
</feature>
<comment type="subcellular location">
    <subcellularLocation>
        <location evidence="1">Cell envelope</location>
    </subcellularLocation>
</comment>
<sequence length="615" mass="66113">MAAEIDTPATAPGPDEARLWASLATASDGAGFCQAWLDLQCGRTRGATAALILLENTAGSFGPAAAWPAGRQDNPHLRRIAEQTLTGGQVTVAADPDTPGATIIGYPIASGDRVGGAVLLVVAGLSAPQMQLLLRDLHWGVGWLHSLIWQHRATGEGERGAASIAAMDVLAAVQEQDTLTESALALCNALTAAMNADQVALGLVRRDAIRLSALSHGAWFRKKSDIVEALEAAMDEAMDQGMTLSLPKVRDGDPVTLQQARLLALGGKGSVASISLFDRGAPVGVLLLDRGADAEPFTARDLLIVETIGALAAPGIALKRREERWIGGRVRRHGMDGAKALFGPRRPLAKALGIGALLLLLVLFVPLAQFQVRADAELEGRVQRAASAPFSGFIARSEARAGDVVRAGQVLATLDDRDLRVDRARALGEVQQLDRRYREALARHERAEMSLAGAQLRQAEASLRLIDYKLDRTRIVAPLSGVLVSGDLSQKVGTPVEEGDLLFEVAPMGSFRVVLNVAEQDVNYLRPGQRGRFAPTGLAGETVPFTVRRITSVTSTVDGENLFRVEAELAGDRQAVMRPGMEGVAKVEIDRRSNFWIWTRSLREWLRLFLWKWLP</sequence>
<dbReference type="SUPFAM" id="SSF111369">
    <property type="entry name" value="HlyD-like secretion proteins"/>
    <property type="match status" value="1"/>
</dbReference>